<protein>
    <submittedName>
        <fullName evidence="2">DUF6268 family outer membrane beta-barrel protein</fullName>
    </submittedName>
</protein>
<feature type="domain" description="DUF6268" evidence="1">
    <location>
        <begin position="17"/>
        <end position="265"/>
    </location>
</feature>
<proteinExistence type="predicted"/>
<keyword evidence="3" id="KW-1185">Reference proteome</keyword>
<name>A0ABT8WUZ1_9FLAO</name>
<evidence type="ECO:0000313" key="3">
    <source>
        <dbReference type="Proteomes" id="UP001176806"/>
    </source>
</evidence>
<comment type="caution">
    <text evidence="2">The sequence shown here is derived from an EMBL/GenBank/DDBJ whole genome shotgun (WGS) entry which is preliminary data.</text>
</comment>
<evidence type="ECO:0000313" key="2">
    <source>
        <dbReference type="EMBL" id="MDO5977012.1"/>
    </source>
</evidence>
<reference evidence="2" key="1">
    <citation type="submission" date="2023-07" db="EMBL/GenBank/DDBJ databases">
        <title>Two novel species in the genus Flavivirga.</title>
        <authorList>
            <person name="Kwon K."/>
        </authorList>
    </citation>
    <scope>NUCLEOTIDE SEQUENCE</scope>
    <source>
        <strain evidence="2">KACC 14158</strain>
    </source>
</reference>
<dbReference type="Proteomes" id="UP001176806">
    <property type="component" value="Unassembled WGS sequence"/>
</dbReference>
<evidence type="ECO:0000259" key="1">
    <source>
        <dbReference type="Pfam" id="PF19783"/>
    </source>
</evidence>
<dbReference type="EMBL" id="JAUOEL010000011">
    <property type="protein sequence ID" value="MDO5977012.1"/>
    <property type="molecule type" value="Genomic_DNA"/>
</dbReference>
<sequence>MKYVLGVLLICVCVQGFSQNYFDIANFTYTNTPSNDFEVSNTQTTVEELALKFNFPIIINEKTTFLTGLITNKTRVNLDANIPSSNLNVLGLNFGINKIFSDKWSATFMVFPKIAADKIKFSNDNYQLAFLSLFTNKKREDLKYKYGFYTNTEKYGLLIVPIFGIYYLSPNKKFEANLNLPINGDVNYRLNNKFWLGMKFDGLSSTYNINAQYYSANSTYVFKVSNDIVSYLRFKLNKSLYVNTKVGYAIKRDYEVYDSNNKINYALGPFYFGDDRTRLNERFKDGAIFKVELFYRLHFE</sequence>
<gene>
    <name evidence="2" type="ORF">Q4Q40_22670</name>
</gene>
<dbReference type="InterPro" id="IPR046235">
    <property type="entry name" value="DUF6268"/>
</dbReference>
<organism evidence="2 3">
    <name type="scientific">Flavivirga jejuensis</name>
    <dbReference type="NCBI Taxonomy" id="870487"/>
    <lineage>
        <taxon>Bacteria</taxon>
        <taxon>Pseudomonadati</taxon>
        <taxon>Bacteroidota</taxon>
        <taxon>Flavobacteriia</taxon>
        <taxon>Flavobacteriales</taxon>
        <taxon>Flavobacteriaceae</taxon>
        <taxon>Flavivirga</taxon>
    </lineage>
</organism>
<dbReference type="RefSeq" id="WP_303304345.1">
    <property type="nucleotide sequence ID" value="NZ_BAABDA010000003.1"/>
</dbReference>
<dbReference type="Pfam" id="PF19783">
    <property type="entry name" value="DUF6268"/>
    <property type="match status" value="1"/>
</dbReference>
<accession>A0ABT8WUZ1</accession>